<dbReference type="GO" id="GO:0005884">
    <property type="term" value="C:actin filament"/>
    <property type="evidence" value="ECO:0007669"/>
    <property type="project" value="TreeGrafter"/>
</dbReference>
<comment type="function">
    <text evidence="6">Binds to F-actin in a calcium-independent manner. Has no direct effect on actin depolymerization. Acts as a chaperone for ALOX5 (5LO), influencing both its stability and activity in leukotrienes synthesis.</text>
</comment>
<dbReference type="Gene3D" id="3.40.20.10">
    <property type="entry name" value="Severin"/>
    <property type="match status" value="1"/>
</dbReference>
<dbReference type="CDD" id="cd11282">
    <property type="entry name" value="ADF_coactosin_like"/>
    <property type="match status" value="1"/>
</dbReference>
<sequence length="141" mass="15930">MATMDREAIRMAYDDVRNDHTDTMWSTFKYEGKQIVHEESGIDFDEFSSKFSPEDRGFGYLRVTTGDEMSKRAKFVFVSWCGNEVGGLKRAKLGTDKSSLKQVLQSFAIELQLSEKSELDYESIANEARKAGGANYGTGQR</sequence>
<dbReference type="GO" id="GO:0030427">
    <property type="term" value="C:site of polarized growth"/>
    <property type="evidence" value="ECO:0007669"/>
    <property type="project" value="TreeGrafter"/>
</dbReference>
<dbReference type="Proteomes" id="UP000593567">
    <property type="component" value="Unassembled WGS sequence"/>
</dbReference>
<organism evidence="10 11">
    <name type="scientific">Bugula neritina</name>
    <name type="common">Brown bryozoan</name>
    <name type="synonym">Sertularia neritina</name>
    <dbReference type="NCBI Taxonomy" id="10212"/>
    <lineage>
        <taxon>Eukaryota</taxon>
        <taxon>Metazoa</taxon>
        <taxon>Spiralia</taxon>
        <taxon>Lophotrochozoa</taxon>
        <taxon>Bryozoa</taxon>
        <taxon>Gymnolaemata</taxon>
        <taxon>Cheilostomatida</taxon>
        <taxon>Flustrina</taxon>
        <taxon>Buguloidea</taxon>
        <taxon>Bugulidae</taxon>
        <taxon>Bugula</taxon>
    </lineage>
</organism>
<dbReference type="Pfam" id="PF00241">
    <property type="entry name" value="Cofilin_ADF"/>
    <property type="match status" value="1"/>
</dbReference>
<evidence type="ECO:0000256" key="5">
    <source>
        <dbReference type="ARBA" id="ARBA00038052"/>
    </source>
</evidence>
<evidence type="ECO:0000256" key="2">
    <source>
        <dbReference type="ARBA" id="ARBA00022490"/>
    </source>
</evidence>
<dbReference type="SMART" id="SM00102">
    <property type="entry name" value="ADF"/>
    <property type="match status" value="1"/>
</dbReference>
<evidence type="ECO:0000256" key="3">
    <source>
        <dbReference type="ARBA" id="ARBA00023203"/>
    </source>
</evidence>
<dbReference type="GO" id="GO:0030833">
    <property type="term" value="P:regulation of actin filament polymerization"/>
    <property type="evidence" value="ECO:0007669"/>
    <property type="project" value="TreeGrafter"/>
</dbReference>
<dbReference type="PANTHER" id="PTHR10829:SF29">
    <property type="entry name" value="COACTOSIN-LIKE PROTEIN"/>
    <property type="match status" value="1"/>
</dbReference>
<name>A0A7J7JFM1_BUGNE</name>
<evidence type="ECO:0000313" key="10">
    <source>
        <dbReference type="EMBL" id="KAF6024623.1"/>
    </source>
</evidence>
<evidence type="ECO:0000313" key="11">
    <source>
        <dbReference type="Proteomes" id="UP000593567"/>
    </source>
</evidence>
<dbReference type="GO" id="GO:0051015">
    <property type="term" value="F:actin filament binding"/>
    <property type="evidence" value="ECO:0007669"/>
    <property type="project" value="TreeGrafter"/>
</dbReference>
<feature type="domain" description="ADF-H" evidence="9">
    <location>
        <begin position="1"/>
        <end position="129"/>
    </location>
</feature>
<keyword evidence="11" id="KW-1185">Reference proteome</keyword>
<dbReference type="PROSITE" id="PS51263">
    <property type="entry name" value="ADF_H"/>
    <property type="match status" value="1"/>
</dbReference>
<dbReference type="FunFam" id="3.40.20.10:FF:000018">
    <property type="entry name" value="Coactosin-like 1"/>
    <property type="match status" value="1"/>
</dbReference>
<keyword evidence="4" id="KW-0206">Cytoskeleton</keyword>
<evidence type="ECO:0000256" key="1">
    <source>
        <dbReference type="ARBA" id="ARBA00004245"/>
    </source>
</evidence>
<protein>
    <recommendedName>
        <fullName evidence="8">Coactosin-like protein</fullName>
    </recommendedName>
</protein>
<evidence type="ECO:0000256" key="8">
    <source>
        <dbReference type="ARBA" id="ARBA00068121"/>
    </source>
</evidence>
<comment type="subcellular location">
    <subcellularLocation>
        <location evidence="1">Cytoplasm</location>
        <location evidence="1">Cytoskeleton</location>
    </subcellularLocation>
</comment>
<dbReference type="SUPFAM" id="SSF55753">
    <property type="entry name" value="Actin depolymerizing proteins"/>
    <property type="match status" value="1"/>
</dbReference>
<proteinExistence type="inferred from homology"/>
<evidence type="ECO:0000256" key="4">
    <source>
        <dbReference type="ARBA" id="ARBA00023212"/>
    </source>
</evidence>
<dbReference type="InterPro" id="IPR029006">
    <property type="entry name" value="ADF-H/Gelsolin-like_dom_sf"/>
</dbReference>
<keyword evidence="2" id="KW-0963">Cytoplasm</keyword>
<gene>
    <name evidence="10" type="ORF">EB796_017067</name>
</gene>
<evidence type="ECO:0000259" key="9">
    <source>
        <dbReference type="PROSITE" id="PS51263"/>
    </source>
</evidence>
<reference evidence="10" key="1">
    <citation type="submission" date="2020-06" db="EMBL/GenBank/DDBJ databases">
        <title>Draft genome of Bugula neritina, a colonial animal packing powerful symbionts and potential medicines.</title>
        <authorList>
            <person name="Rayko M."/>
        </authorList>
    </citation>
    <scope>NUCLEOTIDE SEQUENCE [LARGE SCALE GENOMIC DNA]</scope>
    <source>
        <strain evidence="10">Kwan_BN1</strain>
    </source>
</reference>
<dbReference type="EMBL" id="VXIV02002554">
    <property type="protein sequence ID" value="KAF6024623.1"/>
    <property type="molecule type" value="Genomic_DNA"/>
</dbReference>
<dbReference type="OrthoDB" id="20822at2759"/>
<evidence type="ECO:0000256" key="6">
    <source>
        <dbReference type="ARBA" id="ARBA00058385"/>
    </source>
</evidence>
<keyword evidence="3" id="KW-0009">Actin-binding</keyword>
<dbReference type="AlphaFoldDB" id="A0A7J7JFM1"/>
<dbReference type="PANTHER" id="PTHR10829">
    <property type="entry name" value="CORTACTIN AND DREBRIN"/>
    <property type="match status" value="1"/>
</dbReference>
<dbReference type="InterPro" id="IPR002108">
    <property type="entry name" value="ADF-H"/>
</dbReference>
<accession>A0A7J7JFM1</accession>
<comment type="caution">
    <text evidence="10">The sequence shown here is derived from an EMBL/GenBank/DDBJ whole genome shotgun (WGS) entry which is preliminary data.</text>
</comment>
<comment type="similarity">
    <text evidence="5">Belongs to the actin-binding proteins ADF family. Coactosin subfamily.</text>
</comment>
<comment type="subunit">
    <text evidence="7">Interacts with 5-lipoxygenase (ALOX5/5LO) in a calcium-independent manner. Binds to F-actin with a stoichiometry of 1:2.</text>
</comment>
<dbReference type="GO" id="GO:0030864">
    <property type="term" value="C:cortical actin cytoskeleton"/>
    <property type="evidence" value="ECO:0007669"/>
    <property type="project" value="TreeGrafter"/>
</dbReference>
<evidence type="ECO:0000256" key="7">
    <source>
        <dbReference type="ARBA" id="ARBA00062335"/>
    </source>
</evidence>